<accession>A0A9N9DJ84</accession>
<name>A0A9N9DJ84_9GLOM</name>
<organism evidence="1 2">
    <name type="scientific">Funneliformis caledonium</name>
    <dbReference type="NCBI Taxonomy" id="1117310"/>
    <lineage>
        <taxon>Eukaryota</taxon>
        <taxon>Fungi</taxon>
        <taxon>Fungi incertae sedis</taxon>
        <taxon>Mucoromycota</taxon>
        <taxon>Glomeromycotina</taxon>
        <taxon>Glomeromycetes</taxon>
        <taxon>Glomerales</taxon>
        <taxon>Glomeraceae</taxon>
        <taxon>Funneliformis</taxon>
    </lineage>
</organism>
<protein>
    <submittedName>
        <fullName evidence="1">9100_t:CDS:1</fullName>
    </submittedName>
</protein>
<dbReference type="OrthoDB" id="2323207at2759"/>
<dbReference type="Proteomes" id="UP000789570">
    <property type="component" value="Unassembled WGS sequence"/>
</dbReference>
<comment type="caution">
    <text evidence="1">The sequence shown here is derived from an EMBL/GenBank/DDBJ whole genome shotgun (WGS) entry which is preliminary data.</text>
</comment>
<reference evidence="1" key="1">
    <citation type="submission" date="2021-06" db="EMBL/GenBank/DDBJ databases">
        <authorList>
            <person name="Kallberg Y."/>
            <person name="Tangrot J."/>
            <person name="Rosling A."/>
        </authorList>
    </citation>
    <scope>NUCLEOTIDE SEQUENCE</scope>
    <source>
        <strain evidence="1">UK204</strain>
    </source>
</reference>
<gene>
    <name evidence="1" type="ORF">FCALED_LOCUS10650</name>
</gene>
<proteinExistence type="predicted"/>
<keyword evidence="2" id="KW-1185">Reference proteome</keyword>
<dbReference type="AlphaFoldDB" id="A0A9N9DJ84"/>
<dbReference type="EMBL" id="CAJVPQ010004015">
    <property type="protein sequence ID" value="CAG8642635.1"/>
    <property type="molecule type" value="Genomic_DNA"/>
</dbReference>
<evidence type="ECO:0000313" key="1">
    <source>
        <dbReference type="EMBL" id="CAG8642635.1"/>
    </source>
</evidence>
<sequence>MDEFRITDEIYSQIKDFQHRFLTNEQRIIIDKLIPSELHYSLRTNGLCEDFKSVETDSEIYKQCKELEANTTTRDNSAKISLSYQTHPQAIYTSRLLSCKKLSESYENVESGKI</sequence>
<evidence type="ECO:0000313" key="2">
    <source>
        <dbReference type="Proteomes" id="UP000789570"/>
    </source>
</evidence>